<dbReference type="EMBL" id="REGN01012962">
    <property type="protein sequence ID" value="RMZ94567.1"/>
    <property type="molecule type" value="Genomic_DNA"/>
</dbReference>
<evidence type="ECO:0000313" key="2">
    <source>
        <dbReference type="Proteomes" id="UP000276133"/>
    </source>
</evidence>
<dbReference type="AlphaFoldDB" id="A0A3M7P743"/>
<proteinExistence type="predicted"/>
<comment type="caution">
    <text evidence="1">The sequence shown here is derived from an EMBL/GenBank/DDBJ whole genome shotgun (WGS) entry which is preliminary data.</text>
</comment>
<sequence length="72" mass="8801">MIICTTQLLEGRTYPRLFELYHSTINLLYTKSIFHLNPIDDLIFVQFEFEIHNTKFFKYLNFKYKEGEITIF</sequence>
<dbReference type="Proteomes" id="UP000276133">
    <property type="component" value="Unassembled WGS sequence"/>
</dbReference>
<gene>
    <name evidence="1" type="ORF">BpHYR1_028996</name>
</gene>
<evidence type="ECO:0000313" key="1">
    <source>
        <dbReference type="EMBL" id="RMZ94567.1"/>
    </source>
</evidence>
<keyword evidence="2" id="KW-1185">Reference proteome</keyword>
<reference evidence="1 2" key="1">
    <citation type="journal article" date="2018" name="Sci. Rep.">
        <title>Genomic signatures of local adaptation to the degree of environmental predictability in rotifers.</title>
        <authorList>
            <person name="Franch-Gras L."/>
            <person name="Hahn C."/>
            <person name="Garcia-Roger E.M."/>
            <person name="Carmona M.J."/>
            <person name="Serra M."/>
            <person name="Gomez A."/>
        </authorList>
    </citation>
    <scope>NUCLEOTIDE SEQUENCE [LARGE SCALE GENOMIC DNA]</scope>
    <source>
        <strain evidence="1">HYR1</strain>
    </source>
</reference>
<accession>A0A3M7P743</accession>
<organism evidence="1 2">
    <name type="scientific">Brachionus plicatilis</name>
    <name type="common">Marine rotifer</name>
    <name type="synonym">Brachionus muelleri</name>
    <dbReference type="NCBI Taxonomy" id="10195"/>
    <lineage>
        <taxon>Eukaryota</taxon>
        <taxon>Metazoa</taxon>
        <taxon>Spiralia</taxon>
        <taxon>Gnathifera</taxon>
        <taxon>Rotifera</taxon>
        <taxon>Eurotatoria</taxon>
        <taxon>Monogononta</taxon>
        <taxon>Pseudotrocha</taxon>
        <taxon>Ploima</taxon>
        <taxon>Brachionidae</taxon>
        <taxon>Brachionus</taxon>
    </lineage>
</organism>
<name>A0A3M7P743_BRAPC</name>
<protein>
    <submittedName>
        <fullName evidence="1">Uncharacterized protein</fullName>
    </submittedName>
</protein>